<evidence type="ECO:0000313" key="2">
    <source>
        <dbReference type="Proteomes" id="UP000190312"/>
    </source>
</evidence>
<accession>A0A1S9DCM1</accession>
<dbReference type="EMBL" id="MKZY01000007">
    <property type="protein sequence ID" value="OOO06614.1"/>
    <property type="molecule type" value="Genomic_DNA"/>
</dbReference>
<gene>
    <name evidence="1" type="ORF">OAory_01088170</name>
</gene>
<organism evidence="1 2">
    <name type="scientific">Aspergillus oryzae</name>
    <name type="common">Yellow koji mold</name>
    <dbReference type="NCBI Taxonomy" id="5062"/>
    <lineage>
        <taxon>Eukaryota</taxon>
        <taxon>Fungi</taxon>
        <taxon>Dikarya</taxon>
        <taxon>Ascomycota</taxon>
        <taxon>Pezizomycotina</taxon>
        <taxon>Eurotiomycetes</taxon>
        <taxon>Eurotiomycetidae</taxon>
        <taxon>Eurotiales</taxon>
        <taxon>Aspergillaceae</taxon>
        <taxon>Aspergillus</taxon>
        <taxon>Aspergillus subgen. Circumdati</taxon>
    </lineage>
</organism>
<comment type="caution">
    <text evidence="1">The sequence shown here is derived from an EMBL/GenBank/DDBJ whole genome shotgun (WGS) entry which is preliminary data.</text>
</comment>
<reference evidence="1 2" key="1">
    <citation type="submission" date="2016-10" db="EMBL/GenBank/DDBJ databases">
        <title>Genome sequencing of Aspergillus oryzae BCC7051.</title>
        <authorList>
            <person name="Thammarongtham C."/>
            <person name="Vorapreeda T."/>
            <person name="Nookaew I."/>
            <person name="Srisuk T."/>
            <person name="Land M."/>
            <person name="Jeennor S."/>
            <person name="Laoteng K."/>
        </authorList>
    </citation>
    <scope>NUCLEOTIDE SEQUENCE [LARGE SCALE GENOMIC DNA]</scope>
    <source>
        <strain evidence="1 2">BCC7051</strain>
    </source>
</reference>
<sequence>MEVGGLGQQADQITQRRLRSYRGCALVELRHLMFEGEEVLGSRPLDPKNVDRLAKIYELEGCQQLEPEHRVAALIKEDILYQTIEQCNIIPNALFDYANPPTLSFNQNVRLLCLYGKHRLKAAEIHAVASWLVDLYLDDIPAEAIIQLREESTNAKNFKEGDCFRIYRHYKLAQHYAQERKWWARFQTDERRKHIRRLEQTPILINGFDLLLPYIGLWDHLSASQVRQVLGLRCHELVSHYLKEIYRQWSDFFGTEKGGMVDAESVRLIEGRMPIYSLDDQSFISEVMRSGQLFPRLPGREDRHCLLQKILQTPGRILSLHTLSQDIRFLESPAKAFRHLIPLRKKDTVNQALLKHFRVGDIGNNTEIQISEYEFSPAPAPVNLSFIGIIQLWLFALRHFTRPPKVNGQQQTEAWYLHGQSLGEMAVLATRLGFSSNRIRELRSTDESRLGPEKLFRSLCINMFYLVNDSKVQNMARHFNAGMRSLSRNKEGPRSPPAFTTERYEEMSRRRYNSPTLDEYLRDRAHLFVGNVYSADQSPSQYPTSFAVTREIIFAFFGKEPLYSIFSQRQPSSPSEVPELAREGQIPAPMESGSVAHDNTVVGLEQNNQALDANGDADEYGRAVTLGSPNDYQYEPVELLPHPPGTPDRSLMDVITDDVPLATGFEEHDSKAPLAIKAEISVHRKAVDILQMWYGADDGRLIILFLFETRSYYKFLVSGGWELRSTLQDLSREHYFLVCNEFGIVQVEVNVVYDTALQHRLILVGKIDSPLHGVEDQEGRISAEKLREYISCYDAKTGKRKADPSDTRTAKRHLVS</sequence>
<dbReference type="InterPro" id="IPR022198">
    <property type="entry name" value="DUF3723"/>
</dbReference>
<dbReference type="Pfam" id="PF12520">
    <property type="entry name" value="DUF3723"/>
    <property type="match status" value="1"/>
</dbReference>
<dbReference type="eggNOG" id="ENOG502S0KD">
    <property type="taxonomic scope" value="Eukaryota"/>
</dbReference>
<protein>
    <submittedName>
        <fullName evidence="1">Uncharacterized protein</fullName>
    </submittedName>
</protein>
<dbReference type="OrthoDB" id="4227485at2759"/>
<evidence type="ECO:0000313" key="1">
    <source>
        <dbReference type="EMBL" id="OOO06614.1"/>
    </source>
</evidence>
<dbReference type="Proteomes" id="UP000190312">
    <property type="component" value="Unassembled WGS sequence"/>
</dbReference>
<proteinExistence type="predicted"/>
<dbReference type="AlphaFoldDB" id="A0A1S9DCM1"/>
<name>A0A1S9DCM1_ASPOZ</name>
<dbReference type="VEuPathDB" id="FungiDB:AO090102000424"/>